<dbReference type="Proteomes" id="UP000798046">
    <property type="component" value="Unassembled WGS sequence"/>
</dbReference>
<organism evidence="2 3">
    <name type="scientific">Oryzomonas sagensis</name>
    <dbReference type="NCBI Taxonomy" id="2603857"/>
    <lineage>
        <taxon>Bacteria</taxon>
        <taxon>Pseudomonadati</taxon>
        <taxon>Thermodesulfobacteriota</taxon>
        <taxon>Desulfuromonadia</taxon>
        <taxon>Geobacterales</taxon>
        <taxon>Geobacteraceae</taxon>
        <taxon>Oryzomonas</taxon>
    </lineage>
</organism>
<name>A0ABQ6TP50_9BACT</name>
<reference evidence="2 3" key="1">
    <citation type="journal article" date="2020" name="Microorganisms">
        <title>Description of Three Novel Members in the Family Geobacteraceae, Oryzomonas japonicum gen. nov., sp. nov., Oryzomonas sagensis sp. nov., and Oryzomonas ruber sp. nov.</title>
        <authorList>
            <person name="Xu Z."/>
            <person name="Masuda Y."/>
            <person name="Hayakawa C."/>
            <person name="Ushijima N."/>
            <person name="Kawano K."/>
            <person name="Shiratori Y."/>
            <person name="Senoo K."/>
            <person name="Itoh H."/>
        </authorList>
    </citation>
    <scope>NUCLEOTIDE SEQUENCE [LARGE SCALE GENOMIC DNA]</scope>
    <source>
        <strain evidence="2 3">Red100</strain>
    </source>
</reference>
<accession>A0ABQ6TP50</accession>
<feature type="chain" id="PRO_5047483096" evidence="1">
    <location>
        <begin position="22"/>
        <end position="110"/>
    </location>
</feature>
<dbReference type="InterPro" id="IPR021268">
    <property type="entry name" value="DUF2845"/>
</dbReference>
<keyword evidence="3" id="KW-1185">Reference proteome</keyword>
<dbReference type="RefSeq" id="WP_151156671.1">
    <property type="nucleotide sequence ID" value="NZ_VZRA01000002.1"/>
</dbReference>
<keyword evidence="1" id="KW-0732">Signal</keyword>
<evidence type="ECO:0000313" key="2">
    <source>
        <dbReference type="EMBL" id="KAB0670305.1"/>
    </source>
</evidence>
<dbReference type="EMBL" id="VZRA01000002">
    <property type="protein sequence ID" value="KAB0670305.1"/>
    <property type="molecule type" value="Genomic_DNA"/>
</dbReference>
<sequence length="110" mass="11815">MKKIVALFAVAVSLSATQAFADNFRCPNGAIVSTGDSISLVSTKCDPPAGAYKREEPVTAEFDRGNGRTGANTVYIEVQEWTYTQGSTLLHTLIFRNGILAEVRTGGFVQ</sequence>
<protein>
    <submittedName>
        <fullName evidence="2">DUF2845 domain-containing protein</fullName>
    </submittedName>
</protein>
<proteinExistence type="predicted"/>
<dbReference type="Pfam" id="PF11006">
    <property type="entry name" value="DUF2845"/>
    <property type="match status" value="1"/>
</dbReference>
<evidence type="ECO:0000313" key="3">
    <source>
        <dbReference type="Proteomes" id="UP000798046"/>
    </source>
</evidence>
<comment type="caution">
    <text evidence="2">The sequence shown here is derived from an EMBL/GenBank/DDBJ whole genome shotgun (WGS) entry which is preliminary data.</text>
</comment>
<feature type="signal peptide" evidence="1">
    <location>
        <begin position="1"/>
        <end position="21"/>
    </location>
</feature>
<gene>
    <name evidence="2" type="ORF">F6V30_09125</name>
</gene>
<evidence type="ECO:0000256" key="1">
    <source>
        <dbReference type="SAM" id="SignalP"/>
    </source>
</evidence>